<protein>
    <submittedName>
        <fullName evidence="2">Acyl-CoA thioesterase</fullName>
    </submittedName>
</protein>
<dbReference type="EMBL" id="CP032509">
    <property type="protein sequence ID" value="AZN70979.1"/>
    <property type="molecule type" value="Genomic_DNA"/>
</dbReference>
<dbReference type="InterPro" id="IPR029069">
    <property type="entry name" value="HotDog_dom_sf"/>
</dbReference>
<reference evidence="2 3" key="1">
    <citation type="submission" date="2018-09" db="EMBL/GenBank/DDBJ databases">
        <title>Marinorhizobium profundi gen. nov., sp. nov., isolated from a deep-sea sediment sample from the New Britain Trench and proposal of Marinorhizobiaceae fam. nov. in the order Rhizobiales of the class Alphaproteobacteria.</title>
        <authorList>
            <person name="Cao J."/>
        </authorList>
    </citation>
    <scope>NUCLEOTIDE SEQUENCE [LARGE SCALE GENOMIC DNA]</scope>
    <source>
        <strain evidence="2 3">WS11</strain>
    </source>
</reference>
<gene>
    <name evidence="2" type="ORF">D5400_06530</name>
</gene>
<dbReference type="AlphaFoldDB" id="A0A3S9B223"/>
<evidence type="ECO:0000313" key="2">
    <source>
        <dbReference type="EMBL" id="AZN70979.1"/>
    </source>
</evidence>
<evidence type="ECO:0000259" key="1">
    <source>
        <dbReference type="Pfam" id="PF03061"/>
    </source>
</evidence>
<dbReference type="OrthoDB" id="7204167at2"/>
<dbReference type="Pfam" id="PF03061">
    <property type="entry name" value="4HBT"/>
    <property type="match status" value="1"/>
</dbReference>
<dbReference type="Gene3D" id="3.10.129.10">
    <property type="entry name" value="Hotdog Thioesterase"/>
    <property type="match status" value="1"/>
</dbReference>
<proteinExistence type="predicted"/>
<feature type="domain" description="Thioesterase" evidence="1">
    <location>
        <begin position="22"/>
        <end position="101"/>
    </location>
</feature>
<organism evidence="2 3">
    <name type="scientific">Georhizobium profundi</name>
    <dbReference type="NCBI Taxonomy" id="2341112"/>
    <lineage>
        <taxon>Bacteria</taxon>
        <taxon>Pseudomonadati</taxon>
        <taxon>Pseudomonadota</taxon>
        <taxon>Alphaproteobacteria</taxon>
        <taxon>Hyphomicrobiales</taxon>
        <taxon>Rhizobiaceae</taxon>
        <taxon>Georhizobium</taxon>
    </lineage>
</organism>
<dbReference type="GO" id="GO:0016790">
    <property type="term" value="F:thiolester hydrolase activity"/>
    <property type="evidence" value="ECO:0007669"/>
    <property type="project" value="UniProtKB-ARBA"/>
</dbReference>
<dbReference type="SUPFAM" id="SSF54637">
    <property type="entry name" value="Thioesterase/thiol ester dehydrase-isomerase"/>
    <property type="match status" value="1"/>
</dbReference>
<accession>A0A3S9B223</accession>
<dbReference type="RefSeq" id="WP_126008784.1">
    <property type="nucleotide sequence ID" value="NZ_CP032509.1"/>
</dbReference>
<sequence>MTAETFKTDVTVSFGHCDPAEIVFYPNFFRWFDAAFHSFLESRGCGQKRLKHDLGTVGTGLIDVGATFRSPVTFGETLTLSLTIVEWTSRTVKITYEGHVGTRLAFTGHEVRGLFMAEEGGRLRAAPIEPFRQMLERGRG</sequence>
<dbReference type="Proteomes" id="UP000268192">
    <property type="component" value="Chromosome"/>
</dbReference>
<evidence type="ECO:0000313" key="3">
    <source>
        <dbReference type="Proteomes" id="UP000268192"/>
    </source>
</evidence>
<dbReference type="KEGG" id="abaw:D5400_06530"/>
<dbReference type="CDD" id="cd00586">
    <property type="entry name" value="4HBT"/>
    <property type="match status" value="1"/>
</dbReference>
<keyword evidence="3" id="KW-1185">Reference proteome</keyword>
<dbReference type="InterPro" id="IPR006683">
    <property type="entry name" value="Thioestr_dom"/>
</dbReference>
<name>A0A3S9B223_9HYPH</name>